<name>A0AAE0AQ05_9ROSI</name>
<accession>A0AAE0AQ05</accession>
<dbReference type="Proteomes" id="UP001281410">
    <property type="component" value="Unassembled WGS sequence"/>
</dbReference>
<evidence type="ECO:0000313" key="3">
    <source>
        <dbReference type="Proteomes" id="UP001281410"/>
    </source>
</evidence>
<feature type="region of interest" description="Disordered" evidence="1">
    <location>
        <begin position="140"/>
        <end position="173"/>
    </location>
</feature>
<proteinExistence type="predicted"/>
<reference evidence="2" key="1">
    <citation type="journal article" date="2023" name="Plant J.">
        <title>Genome sequences and population genomics provide insights into the demographic history, inbreeding, and mutation load of two 'living fossil' tree species of Dipteronia.</title>
        <authorList>
            <person name="Feng Y."/>
            <person name="Comes H.P."/>
            <person name="Chen J."/>
            <person name="Zhu S."/>
            <person name="Lu R."/>
            <person name="Zhang X."/>
            <person name="Li P."/>
            <person name="Qiu J."/>
            <person name="Olsen K.M."/>
            <person name="Qiu Y."/>
        </authorList>
    </citation>
    <scope>NUCLEOTIDE SEQUENCE</scope>
    <source>
        <strain evidence="2">NBL</strain>
    </source>
</reference>
<dbReference type="AlphaFoldDB" id="A0AAE0AQ05"/>
<sequence>MEGGVVVLTKLNLIRLKTKFSLYMQTNSKTPRVFMLNSLMDLIYLMTVAIGLCPTNLTQSGPLKLLTQQLKSLTSLRVLVSSLSTLRHPSILMVSGFIHFLTLKCSDGALYEAKIYMPITGDCKLKIFRPAKYWPWLRKDKNTNEEDDTEPEGSQIIGKKRKVKDTNEGGVGG</sequence>
<comment type="caution">
    <text evidence="2">The sequence shown here is derived from an EMBL/GenBank/DDBJ whole genome shotgun (WGS) entry which is preliminary data.</text>
</comment>
<evidence type="ECO:0000313" key="2">
    <source>
        <dbReference type="EMBL" id="KAK3222088.1"/>
    </source>
</evidence>
<protein>
    <submittedName>
        <fullName evidence="2">Uncharacterized protein</fullName>
    </submittedName>
</protein>
<organism evidence="2 3">
    <name type="scientific">Dipteronia sinensis</name>
    <dbReference type="NCBI Taxonomy" id="43782"/>
    <lineage>
        <taxon>Eukaryota</taxon>
        <taxon>Viridiplantae</taxon>
        <taxon>Streptophyta</taxon>
        <taxon>Embryophyta</taxon>
        <taxon>Tracheophyta</taxon>
        <taxon>Spermatophyta</taxon>
        <taxon>Magnoliopsida</taxon>
        <taxon>eudicotyledons</taxon>
        <taxon>Gunneridae</taxon>
        <taxon>Pentapetalae</taxon>
        <taxon>rosids</taxon>
        <taxon>malvids</taxon>
        <taxon>Sapindales</taxon>
        <taxon>Sapindaceae</taxon>
        <taxon>Hippocastanoideae</taxon>
        <taxon>Acereae</taxon>
        <taxon>Dipteronia</taxon>
    </lineage>
</organism>
<gene>
    <name evidence="2" type="ORF">Dsin_009113</name>
</gene>
<keyword evidence="3" id="KW-1185">Reference proteome</keyword>
<evidence type="ECO:0000256" key="1">
    <source>
        <dbReference type="SAM" id="MobiDB-lite"/>
    </source>
</evidence>
<dbReference type="EMBL" id="JANJYJ010000003">
    <property type="protein sequence ID" value="KAK3222088.1"/>
    <property type="molecule type" value="Genomic_DNA"/>
</dbReference>